<feature type="region of interest" description="Disordered" evidence="1">
    <location>
        <begin position="433"/>
        <end position="465"/>
    </location>
</feature>
<feature type="region of interest" description="Disordered" evidence="1">
    <location>
        <begin position="122"/>
        <end position="149"/>
    </location>
</feature>
<dbReference type="AlphaFoldDB" id="A0AAD7B0E1"/>
<name>A0AAD7B0E1_9AGAR</name>
<comment type="caution">
    <text evidence="2">The sequence shown here is derived from an EMBL/GenBank/DDBJ whole genome shotgun (WGS) entry which is preliminary data.</text>
</comment>
<evidence type="ECO:0000256" key="1">
    <source>
        <dbReference type="SAM" id="MobiDB-lite"/>
    </source>
</evidence>
<dbReference type="EMBL" id="JARKIF010000056">
    <property type="protein sequence ID" value="KAJ7606532.1"/>
    <property type="molecule type" value="Genomic_DNA"/>
</dbReference>
<reference evidence="2" key="1">
    <citation type="submission" date="2023-03" db="EMBL/GenBank/DDBJ databases">
        <title>Massive genome expansion in bonnet fungi (Mycena s.s.) driven by repeated elements and novel gene families across ecological guilds.</title>
        <authorList>
            <consortium name="Lawrence Berkeley National Laboratory"/>
            <person name="Harder C.B."/>
            <person name="Miyauchi S."/>
            <person name="Viragh M."/>
            <person name="Kuo A."/>
            <person name="Thoen E."/>
            <person name="Andreopoulos B."/>
            <person name="Lu D."/>
            <person name="Skrede I."/>
            <person name="Drula E."/>
            <person name="Henrissat B."/>
            <person name="Morin E."/>
            <person name="Kohler A."/>
            <person name="Barry K."/>
            <person name="LaButti K."/>
            <person name="Morin E."/>
            <person name="Salamov A."/>
            <person name="Lipzen A."/>
            <person name="Mereny Z."/>
            <person name="Hegedus B."/>
            <person name="Baldrian P."/>
            <person name="Stursova M."/>
            <person name="Weitz H."/>
            <person name="Taylor A."/>
            <person name="Grigoriev I.V."/>
            <person name="Nagy L.G."/>
            <person name="Martin F."/>
            <person name="Kauserud H."/>
        </authorList>
    </citation>
    <scope>NUCLEOTIDE SEQUENCE</scope>
    <source>
        <strain evidence="2">9284</strain>
    </source>
</reference>
<accession>A0AAD7B0E1</accession>
<feature type="compositionally biased region" description="Acidic residues" evidence="1">
    <location>
        <begin position="128"/>
        <end position="142"/>
    </location>
</feature>
<sequence>MASEEPEPEPHSMKVISIITFHTVTATPTASTKEFTYVFENTSDNYIPFLKLILSTHGEQRYRIGTRFTFSIKAQLPSVKKGEALDIDTEEEYKALVKAILTGLPAKLTVYVDQGEIQKKWKQRKDLDEDSDNEDIDGEDPSLNDSNGLSELDRALARFREILEKRWQNDHDAGYMYIDPDTGTSYPLTPQMMKEWSRAMYNGESNQNAPPEHLVMFNTAHRKTALHPSRIAAGVNQPAPTSDLGHLASILTTVLGHAGLAPKPAPAVEVPATPARTAHHASPASPALPTPSKLPRFLEYASRELGVPNARQFEFAMNENGYGPDILHRLEDRDLTDLGMTKGDAMRLKAGAAAWWEGPHAKRKRASSDVRAGGGFPGSRCHDEGGAERFYGPRIVNGYGEANIFYRCPIQNKFVLVPLGYRATTEEEIDLADGDTEMDLYNPPNSQSDERNNAAQTLAGLANSS</sequence>
<keyword evidence="3" id="KW-1185">Reference proteome</keyword>
<proteinExistence type="predicted"/>
<gene>
    <name evidence="2" type="ORF">FB45DRAFT_1068431</name>
</gene>
<protein>
    <recommendedName>
        <fullName evidence="4">SAM domain-containing protein</fullName>
    </recommendedName>
</protein>
<evidence type="ECO:0000313" key="2">
    <source>
        <dbReference type="EMBL" id="KAJ7606532.1"/>
    </source>
</evidence>
<evidence type="ECO:0000313" key="3">
    <source>
        <dbReference type="Proteomes" id="UP001221142"/>
    </source>
</evidence>
<dbReference type="Proteomes" id="UP001221142">
    <property type="component" value="Unassembled WGS sequence"/>
</dbReference>
<organism evidence="2 3">
    <name type="scientific">Roridomyces roridus</name>
    <dbReference type="NCBI Taxonomy" id="1738132"/>
    <lineage>
        <taxon>Eukaryota</taxon>
        <taxon>Fungi</taxon>
        <taxon>Dikarya</taxon>
        <taxon>Basidiomycota</taxon>
        <taxon>Agaricomycotina</taxon>
        <taxon>Agaricomycetes</taxon>
        <taxon>Agaricomycetidae</taxon>
        <taxon>Agaricales</taxon>
        <taxon>Marasmiineae</taxon>
        <taxon>Mycenaceae</taxon>
        <taxon>Roridomyces</taxon>
    </lineage>
</organism>
<evidence type="ECO:0008006" key="4">
    <source>
        <dbReference type="Google" id="ProtNLM"/>
    </source>
</evidence>